<dbReference type="Gene3D" id="1.10.760.10">
    <property type="entry name" value="Cytochrome c-like domain"/>
    <property type="match status" value="1"/>
</dbReference>
<dbReference type="OrthoDB" id="9805828at2"/>
<dbReference type="PRINTS" id="PR00604">
    <property type="entry name" value="CYTCHRMECIAB"/>
</dbReference>
<keyword evidence="10" id="KW-1185">Reference proteome</keyword>
<keyword evidence="1" id="KW-0813">Transport</keyword>
<evidence type="ECO:0000256" key="3">
    <source>
        <dbReference type="ARBA" id="ARBA00022723"/>
    </source>
</evidence>
<keyword evidence="7" id="KW-0732">Signal</keyword>
<name>A0A1C2EED5_9HYPH</name>
<keyword evidence="4" id="KW-0249">Electron transport</keyword>
<accession>A0A1C2EED5</accession>
<dbReference type="Proteomes" id="UP000094412">
    <property type="component" value="Unassembled WGS sequence"/>
</dbReference>
<proteinExistence type="predicted"/>
<keyword evidence="3 6" id="KW-0479">Metal-binding</keyword>
<dbReference type="PANTHER" id="PTHR11961">
    <property type="entry name" value="CYTOCHROME C"/>
    <property type="match status" value="1"/>
</dbReference>
<dbReference type="InterPro" id="IPR009056">
    <property type="entry name" value="Cyt_c-like_dom"/>
</dbReference>
<protein>
    <submittedName>
        <fullName evidence="9">Cytochrome C</fullName>
    </submittedName>
</protein>
<dbReference type="Pfam" id="PF00034">
    <property type="entry name" value="Cytochrom_C"/>
    <property type="match status" value="1"/>
</dbReference>
<dbReference type="InterPro" id="IPR036909">
    <property type="entry name" value="Cyt_c-like_dom_sf"/>
</dbReference>
<keyword evidence="5 6" id="KW-0408">Iron</keyword>
<dbReference type="AlphaFoldDB" id="A0A1C2EED5"/>
<dbReference type="GO" id="GO:0046872">
    <property type="term" value="F:metal ion binding"/>
    <property type="evidence" value="ECO:0007669"/>
    <property type="project" value="UniProtKB-KW"/>
</dbReference>
<evidence type="ECO:0000313" key="9">
    <source>
        <dbReference type="EMBL" id="OCX25444.1"/>
    </source>
</evidence>
<gene>
    <name evidence="9" type="ORF">QV13_00300</name>
</gene>
<evidence type="ECO:0000256" key="1">
    <source>
        <dbReference type="ARBA" id="ARBA00022448"/>
    </source>
</evidence>
<feature type="chain" id="PRO_5008660494" evidence="7">
    <location>
        <begin position="24"/>
        <end position="131"/>
    </location>
</feature>
<reference evidence="9 10" key="1">
    <citation type="submission" date="2016-08" db="EMBL/GenBank/DDBJ databases">
        <title>Whole genome sequence of Mesorhizobium sp. strain UASWS1009 isolated from industrial sewage.</title>
        <authorList>
            <person name="Crovadore J."/>
            <person name="Calmin G."/>
            <person name="Chablais R."/>
            <person name="Cochard B."/>
            <person name="Lefort F."/>
        </authorList>
    </citation>
    <scope>NUCLEOTIDE SEQUENCE [LARGE SCALE GENOMIC DNA]</scope>
    <source>
        <strain evidence="9 10">UASWS1009</strain>
    </source>
</reference>
<feature type="domain" description="Cytochrome c" evidence="8">
    <location>
        <begin position="25"/>
        <end position="129"/>
    </location>
</feature>
<dbReference type="InterPro" id="IPR002327">
    <property type="entry name" value="Cyt_c_1A/1B"/>
</dbReference>
<sequence>MTRQALGPAIALISVLISMPSFAGGDAAAGKKVFTRCMACHDATSEQDRVGPHLLGVIGRAAGSAPSYLSRYSQAMKDAGGGGLVWSEATLTDYLRAPKAKVPGNKMGFAGLKDDADIANVIAYLKADPKP</sequence>
<dbReference type="GO" id="GO:0009055">
    <property type="term" value="F:electron transfer activity"/>
    <property type="evidence" value="ECO:0007669"/>
    <property type="project" value="InterPro"/>
</dbReference>
<evidence type="ECO:0000256" key="2">
    <source>
        <dbReference type="ARBA" id="ARBA00022617"/>
    </source>
</evidence>
<evidence type="ECO:0000259" key="8">
    <source>
        <dbReference type="PROSITE" id="PS51007"/>
    </source>
</evidence>
<keyword evidence="2 6" id="KW-0349">Heme</keyword>
<comment type="caution">
    <text evidence="9">The sequence shown here is derived from an EMBL/GenBank/DDBJ whole genome shotgun (WGS) entry which is preliminary data.</text>
</comment>
<dbReference type="EMBL" id="MDEO01000016">
    <property type="protein sequence ID" value="OCX25444.1"/>
    <property type="molecule type" value="Genomic_DNA"/>
</dbReference>
<evidence type="ECO:0000256" key="6">
    <source>
        <dbReference type="PROSITE-ProRule" id="PRU00433"/>
    </source>
</evidence>
<evidence type="ECO:0000256" key="7">
    <source>
        <dbReference type="SAM" id="SignalP"/>
    </source>
</evidence>
<organism evidence="9 10">
    <name type="scientific">Mesorhizobium hungaricum</name>
    <dbReference type="NCBI Taxonomy" id="1566387"/>
    <lineage>
        <taxon>Bacteria</taxon>
        <taxon>Pseudomonadati</taxon>
        <taxon>Pseudomonadota</taxon>
        <taxon>Alphaproteobacteria</taxon>
        <taxon>Hyphomicrobiales</taxon>
        <taxon>Phyllobacteriaceae</taxon>
        <taxon>Mesorhizobium</taxon>
    </lineage>
</organism>
<dbReference type="PROSITE" id="PS51007">
    <property type="entry name" value="CYTC"/>
    <property type="match status" value="1"/>
</dbReference>
<dbReference type="STRING" id="1566387.QV13_00300"/>
<dbReference type="SUPFAM" id="SSF46626">
    <property type="entry name" value="Cytochrome c"/>
    <property type="match status" value="1"/>
</dbReference>
<feature type="signal peptide" evidence="7">
    <location>
        <begin position="1"/>
        <end position="23"/>
    </location>
</feature>
<dbReference type="GO" id="GO:0020037">
    <property type="term" value="F:heme binding"/>
    <property type="evidence" value="ECO:0007669"/>
    <property type="project" value="InterPro"/>
</dbReference>
<evidence type="ECO:0000256" key="5">
    <source>
        <dbReference type="ARBA" id="ARBA00023004"/>
    </source>
</evidence>
<evidence type="ECO:0000313" key="10">
    <source>
        <dbReference type="Proteomes" id="UP000094412"/>
    </source>
</evidence>
<evidence type="ECO:0000256" key="4">
    <source>
        <dbReference type="ARBA" id="ARBA00022982"/>
    </source>
</evidence>